<evidence type="ECO:0000313" key="2">
    <source>
        <dbReference type="Proteomes" id="UP001178461"/>
    </source>
</evidence>
<proteinExistence type="predicted"/>
<keyword evidence="2" id="KW-1185">Reference proteome</keyword>
<name>A0AA35P7G3_9SAUR</name>
<protein>
    <submittedName>
        <fullName evidence="1">Uncharacterized protein</fullName>
    </submittedName>
</protein>
<accession>A0AA35P7G3</accession>
<dbReference type="Proteomes" id="UP001178461">
    <property type="component" value="Chromosome 5"/>
</dbReference>
<dbReference type="AlphaFoldDB" id="A0AA35P7G3"/>
<evidence type="ECO:0000313" key="1">
    <source>
        <dbReference type="EMBL" id="CAI5774472.1"/>
    </source>
</evidence>
<dbReference type="EMBL" id="OX395130">
    <property type="protein sequence ID" value="CAI5774472.1"/>
    <property type="molecule type" value="Genomic_DNA"/>
</dbReference>
<gene>
    <name evidence="1" type="ORF">PODLI_1B018182</name>
</gene>
<organism evidence="1 2">
    <name type="scientific">Podarcis lilfordi</name>
    <name type="common">Lilford's wall lizard</name>
    <dbReference type="NCBI Taxonomy" id="74358"/>
    <lineage>
        <taxon>Eukaryota</taxon>
        <taxon>Metazoa</taxon>
        <taxon>Chordata</taxon>
        <taxon>Craniata</taxon>
        <taxon>Vertebrata</taxon>
        <taxon>Euteleostomi</taxon>
        <taxon>Lepidosauria</taxon>
        <taxon>Squamata</taxon>
        <taxon>Bifurcata</taxon>
        <taxon>Unidentata</taxon>
        <taxon>Episquamata</taxon>
        <taxon>Laterata</taxon>
        <taxon>Lacertibaenia</taxon>
        <taxon>Lacertidae</taxon>
        <taxon>Podarcis</taxon>
    </lineage>
</organism>
<sequence>MAVNSEPLKTKRTFLHLLEGKLSAACPRPCGLPGAGRDELKSAVPPFRSVSRYPL</sequence>
<reference evidence="1" key="1">
    <citation type="submission" date="2022-12" db="EMBL/GenBank/DDBJ databases">
        <authorList>
            <person name="Alioto T."/>
            <person name="Alioto T."/>
            <person name="Gomez Garrido J."/>
        </authorList>
    </citation>
    <scope>NUCLEOTIDE SEQUENCE</scope>
</reference>